<keyword evidence="4" id="KW-1185">Reference proteome</keyword>
<feature type="region of interest" description="Disordered" evidence="1">
    <location>
        <begin position="227"/>
        <end position="269"/>
    </location>
</feature>
<feature type="compositionally biased region" description="Low complexity" evidence="1">
    <location>
        <begin position="285"/>
        <end position="302"/>
    </location>
</feature>
<dbReference type="OrthoDB" id="2257100at2759"/>
<dbReference type="CDD" id="cd12193">
    <property type="entry name" value="bZIP_GCN4"/>
    <property type="match status" value="1"/>
</dbReference>
<dbReference type="Gene3D" id="3.30.160.60">
    <property type="entry name" value="Classic Zinc Finger"/>
    <property type="match status" value="1"/>
</dbReference>
<gene>
    <name evidence="3" type="ORF">BCR36DRAFT_350691</name>
</gene>
<organism evidence="3 4">
    <name type="scientific">Piromyces finnis</name>
    <dbReference type="NCBI Taxonomy" id="1754191"/>
    <lineage>
        <taxon>Eukaryota</taxon>
        <taxon>Fungi</taxon>
        <taxon>Fungi incertae sedis</taxon>
        <taxon>Chytridiomycota</taxon>
        <taxon>Chytridiomycota incertae sedis</taxon>
        <taxon>Neocallimastigomycetes</taxon>
        <taxon>Neocallimastigales</taxon>
        <taxon>Neocallimastigaceae</taxon>
        <taxon>Piromyces</taxon>
    </lineage>
</organism>
<evidence type="ECO:0000313" key="4">
    <source>
        <dbReference type="Proteomes" id="UP000193719"/>
    </source>
</evidence>
<sequence>MSKNNFPTQEKINTMNINNNQMYSSNKLSVVPSSILSTNIIYTSYQDVDSQPSVIGQQGQTIQQNQIPTIQQYAPTTQNQYVSSFPSPMNINIKNENINNTQNQNQGILYSPVSTASSSSPTASNFFNVEPNNLNSGINGNPTTIQNEDNNNNNNNNDSNKSIQNERKISLSIVNENSENTNTIQYNSSNINMNLNGERDSNMNINNNTLSTSTAAASMNNGSYVMETQPQNTYSSNSYYLTNGSNNNQIPPPPQQQQQQQQQQVTPLSLSQQNISMINGNTLIQQSQQQQQQQQQSQLSSQNHQNNPFYIQQQNIPQQSIPQQNNQNIQSMQNMQNMQNMMVVNPNPQQMKLPQGQISILQNSTTYNQVYYSNGQPVPQPIPNPIQNQSVLINNINENIIREQQKISMELAIKRKKNTEAARRSRMRKMLRMENLEKYVKQLENENSTLNTRISILESDRPKWNEKENKLRDKIKELEKELTELKAKRKLEKNKYGQSILEKKLKRKEGKENNISNGKEE</sequence>
<evidence type="ECO:0000256" key="1">
    <source>
        <dbReference type="SAM" id="MobiDB-lite"/>
    </source>
</evidence>
<accession>A0A1Y1VC76</accession>
<dbReference type="Proteomes" id="UP000193719">
    <property type="component" value="Unassembled WGS sequence"/>
</dbReference>
<dbReference type="GO" id="GO:0003700">
    <property type="term" value="F:DNA-binding transcription factor activity"/>
    <property type="evidence" value="ECO:0007669"/>
    <property type="project" value="InterPro"/>
</dbReference>
<evidence type="ECO:0000259" key="2">
    <source>
        <dbReference type="PROSITE" id="PS50217"/>
    </source>
</evidence>
<proteinExistence type="predicted"/>
<dbReference type="PROSITE" id="PS00036">
    <property type="entry name" value="BZIP_BASIC"/>
    <property type="match status" value="1"/>
</dbReference>
<dbReference type="InterPro" id="IPR004827">
    <property type="entry name" value="bZIP"/>
</dbReference>
<feature type="compositionally biased region" description="Low complexity" evidence="1">
    <location>
        <begin position="145"/>
        <end position="163"/>
    </location>
</feature>
<dbReference type="EMBL" id="MCFH01000016">
    <property type="protein sequence ID" value="ORX52270.1"/>
    <property type="molecule type" value="Genomic_DNA"/>
</dbReference>
<dbReference type="AlphaFoldDB" id="A0A1Y1VC76"/>
<protein>
    <recommendedName>
        <fullName evidence="2">BZIP domain-containing protein</fullName>
    </recommendedName>
</protein>
<feature type="region of interest" description="Disordered" evidence="1">
    <location>
        <begin position="496"/>
        <end position="521"/>
    </location>
</feature>
<reference evidence="3 4" key="2">
    <citation type="submission" date="2016-08" db="EMBL/GenBank/DDBJ databases">
        <title>Pervasive Adenine N6-methylation of Active Genes in Fungi.</title>
        <authorList>
            <consortium name="DOE Joint Genome Institute"/>
            <person name="Mondo S.J."/>
            <person name="Dannebaum R.O."/>
            <person name="Kuo R.C."/>
            <person name="Labutti K."/>
            <person name="Haridas S."/>
            <person name="Kuo A."/>
            <person name="Salamov A."/>
            <person name="Ahrendt S.R."/>
            <person name="Lipzen A."/>
            <person name="Sullivan W."/>
            <person name="Andreopoulos W.B."/>
            <person name="Clum A."/>
            <person name="Lindquist E."/>
            <person name="Daum C."/>
            <person name="Ramamoorthy G.K."/>
            <person name="Gryganskyi A."/>
            <person name="Culley D."/>
            <person name="Magnuson J.K."/>
            <person name="James T.Y."/>
            <person name="O'Malley M.A."/>
            <person name="Stajich J.E."/>
            <person name="Spatafora J.W."/>
            <person name="Visel A."/>
            <person name="Grigoriev I.V."/>
        </authorList>
    </citation>
    <scope>NUCLEOTIDE SEQUENCE [LARGE SCALE GENOMIC DNA]</scope>
    <source>
        <strain evidence="4">finn</strain>
    </source>
</reference>
<dbReference type="SUPFAM" id="SSF57959">
    <property type="entry name" value="Leucine zipper domain"/>
    <property type="match status" value="1"/>
</dbReference>
<reference evidence="3 4" key="1">
    <citation type="submission" date="2016-08" db="EMBL/GenBank/DDBJ databases">
        <title>Genomes of anaerobic fungi encode conserved fungal cellulosomes for biomass hydrolysis.</title>
        <authorList>
            <consortium name="DOE Joint Genome Institute"/>
            <person name="Haitjema C.H."/>
            <person name="Gilmore S.P."/>
            <person name="Henske J.K."/>
            <person name="Solomon K.V."/>
            <person name="De Groot R."/>
            <person name="Kuo A."/>
            <person name="Mondo S.J."/>
            <person name="Salamov A.A."/>
            <person name="Labutti K."/>
            <person name="Zhao Z."/>
            <person name="Chiniquy J."/>
            <person name="Barry K."/>
            <person name="Brewer H.M."/>
            <person name="Purvine S.O."/>
            <person name="Wright A.T."/>
            <person name="Boxma B."/>
            <person name="Van Alen T."/>
            <person name="Hackstein J.H."/>
            <person name="Baker S.E."/>
            <person name="Grigoriev I.V."/>
            <person name="O'Malley M.A."/>
        </authorList>
    </citation>
    <scope>NUCLEOTIDE SEQUENCE [LARGE SCALE GENOMIC DNA]</scope>
    <source>
        <strain evidence="4">finn</strain>
    </source>
</reference>
<dbReference type="SMART" id="SM00338">
    <property type="entry name" value="BRLZ"/>
    <property type="match status" value="1"/>
</dbReference>
<feature type="region of interest" description="Disordered" evidence="1">
    <location>
        <begin position="132"/>
        <end position="163"/>
    </location>
</feature>
<feature type="region of interest" description="Disordered" evidence="1">
    <location>
        <begin position="284"/>
        <end position="303"/>
    </location>
</feature>
<evidence type="ECO:0000313" key="3">
    <source>
        <dbReference type="EMBL" id="ORX52270.1"/>
    </source>
</evidence>
<dbReference type="InterPro" id="IPR046347">
    <property type="entry name" value="bZIP_sf"/>
</dbReference>
<name>A0A1Y1VC76_9FUNG</name>
<dbReference type="Pfam" id="PF07716">
    <property type="entry name" value="bZIP_2"/>
    <property type="match status" value="1"/>
</dbReference>
<feature type="compositionally biased region" description="Polar residues" evidence="1">
    <location>
        <begin position="227"/>
        <end position="248"/>
    </location>
</feature>
<comment type="caution">
    <text evidence="3">The sequence shown here is derived from an EMBL/GenBank/DDBJ whole genome shotgun (WGS) entry which is preliminary data.</text>
</comment>
<feature type="compositionally biased region" description="Polar residues" evidence="1">
    <location>
        <begin position="132"/>
        <end position="144"/>
    </location>
</feature>
<feature type="domain" description="BZIP" evidence="2">
    <location>
        <begin position="414"/>
        <end position="460"/>
    </location>
</feature>
<dbReference type="PROSITE" id="PS50217">
    <property type="entry name" value="BZIP"/>
    <property type="match status" value="1"/>
</dbReference>